<organism evidence="10 11">
    <name type="scientific">Naegleria fowleri</name>
    <name type="common">Brain eating amoeba</name>
    <dbReference type="NCBI Taxonomy" id="5763"/>
    <lineage>
        <taxon>Eukaryota</taxon>
        <taxon>Discoba</taxon>
        <taxon>Heterolobosea</taxon>
        <taxon>Tetramitia</taxon>
        <taxon>Eutetramitia</taxon>
        <taxon>Vahlkampfiidae</taxon>
        <taxon>Naegleria</taxon>
    </lineage>
</organism>
<gene>
    <name evidence="10" type="ORF">FDP41_004419</name>
</gene>
<dbReference type="CDD" id="cd03890">
    <property type="entry name" value="M20_pepD"/>
    <property type="match status" value="1"/>
</dbReference>
<dbReference type="NCBIfam" id="TIGR01893">
    <property type="entry name" value="aa-his-dipept"/>
    <property type="match status" value="1"/>
</dbReference>
<comment type="caution">
    <text evidence="10">The sequence shown here is derived from an EMBL/GenBank/DDBJ whole genome shotgun (WGS) entry which is preliminary data.</text>
</comment>
<comment type="cofactor">
    <cofactor evidence="2">
        <name>Zn(2+)</name>
        <dbReference type="ChEBI" id="CHEBI:29105"/>
    </cofactor>
</comment>
<evidence type="ECO:0000256" key="2">
    <source>
        <dbReference type="ARBA" id="ARBA00001947"/>
    </source>
</evidence>
<evidence type="ECO:0000256" key="1">
    <source>
        <dbReference type="ARBA" id="ARBA00001941"/>
    </source>
</evidence>
<name>A0A6A5BRS9_NAEFO</name>
<evidence type="ECO:0000313" key="10">
    <source>
        <dbReference type="EMBL" id="KAF0976520.1"/>
    </source>
</evidence>
<dbReference type="VEuPathDB" id="AmoebaDB:NF0032000"/>
<evidence type="ECO:0000256" key="5">
    <source>
        <dbReference type="ARBA" id="ARBA00022801"/>
    </source>
</evidence>
<dbReference type="SUPFAM" id="SSF55031">
    <property type="entry name" value="Bacterial exopeptidase dimerisation domain"/>
    <property type="match status" value="1"/>
</dbReference>
<evidence type="ECO:0000256" key="6">
    <source>
        <dbReference type="ARBA" id="ARBA00022833"/>
    </source>
</evidence>
<evidence type="ECO:0000256" key="7">
    <source>
        <dbReference type="ARBA" id="ARBA00023049"/>
    </source>
</evidence>
<dbReference type="InterPro" id="IPR036264">
    <property type="entry name" value="Bact_exopeptidase_dim_dom"/>
</dbReference>
<keyword evidence="3" id="KW-0645">Protease</keyword>
<dbReference type="OrthoDB" id="191370at2759"/>
<accession>A0A6A5BRS9</accession>
<dbReference type="FunFam" id="3.40.630.10:FF:000018">
    <property type="entry name" value="Aminoacyl-histidine dipeptidase PepD"/>
    <property type="match status" value="1"/>
</dbReference>
<dbReference type="GeneID" id="68111637"/>
<evidence type="ECO:0000256" key="8">
    <source>
        <dbReference type="ARBA" id="ARBA00023285"/>
    </source>
</evidence>
<evidence type="ECO:0000259" key="9">
    <source>
        <dbReference type="Pfam" id="PF07687"/>
    </source>
</evidence>
<feature type="domain" description="Peptidase M20 dimerisation" evidence="9">
    <location>
        <begin position="199"/>
        <end position="280"/>
    </location>
</feature>
<dbReference type="PANTHER" id="PTHR43501:SF1">
    <property type="entry name" value="CYTOSOL NON-SPECIFIC DIPEPTIDASE"/>
    <property type="match status" value="1"/>
</dbReference>
<dbReference type="GO" id="GO:0005829">
    <property type="term" value="C:cytosol"/>
    <property type="evidence" value="ECO:0007669"/>
    <property type="project" value="TreeGrafter"/>
</dbReference>
<comment type="cofactor">
    <cofactor evidence="1">
        <name>Co(2+)</name>
        <dbReference type="ChEBI" id="CHEBI:48828"/>
    </cofactor>
</comment>
<sequence>MTNSLNAHVLQRRKQKAIEFLKEYAKENNFEIKVDKVGNCLIKVQATPGYENAPTVAIQGHIDMVCEKNKTTQHDFDNDPITLLRTEDGEWIEANGTTLGSDNGIGVCTGLALAADKDTIHGPMELLLTIDEETGMTGVMALTPDFCTAKYLLNLDAEELGAFYVGCAGGMDTVATFKVVEEELTNPSEYEQVSIMVGGLKGGHSGIDIHTGRGNAIKLLGRTLKYVLDDVTPENVKVYYIEAGSKRNAIPREAWVNAYVRKDKLEAVKQRVASFEKLAYGEYSVVEPGLKISVQPVETPTTSTKVITSELLNKLISVIFACPHGVIQMSPVIEGLVETSTNLAIITTRDGKIEFCTSQRSSVESAKVYAATAVGSVFRLSGAEVKHGDGYVGWQPNMDSPLLKLCKDVYTQKYGSTPEIKAIHAGLECGLLLETYPNMHMISYGPTIVGAHSPDEKVRIADVSHTYELTKAILEAIAKQH</sequence>
<dbReference type="InterPro" id="IPR002933">
    <property type="entry name" value="Peptidase_M20"/>
</dbReference>
<dbReference type="EMBL" id="VFQX01000037">
    <property type="protein sequence ID" value="KAF0976520.1"/>
    <property type="molecule type" value="Genomic_DNA"/>
</dbReference>
<dbReference type="RefSeq" id="XP_044561233.1">
    <property type="nucleotide sequence ID" value="XM_044707831.1"/>
</dbReference>
<reference evidence="10 11" key="1">
    <citation type="journal article" date="2019" name="Sci. Rep.">
        <title>Nanopore sequencing improves the draft genome of the human pathogenic amoeba Naegleria fowleri.</title>
        <authorList>
            <person name="Liechti N."/>
            <person name="Schurch N."/>
            <person name="Bruggmann R."/>
            <person name="Wittwer M."/>
        </authorList>
    </citation>
    <scope>NUCLEOTIDE SEQUENCE [LARGE SCALE GENOMIC DNA]</scope>
    <source>
        <strain evidence="10 11">ATCC 30894</strain>
    </source>
</reference>
<dbReference type="AlphaFoldDB" id="A0A6A5BRS9"/>
<dbReference type="InterPro" id="IPR011650">
    <property type="entry name" value="Peptidase_M20_dimer"/>
</dbReference>
<evidence type="ECO:0000313" key="11">
    <source>
        <dbReference type="Proteomes" id="UP000444721"/>
    </source>
</evidence>
<keyword evidence="6" id="KW-0862">Zinc</keyword>
<protein>
    <recommendedName>
        <fullName evidence="9">Peptidase M20 dimerisation domain-containing protein</fullName>
    </recommendedName>
</protein>
<dbReference type="GO" id="GO:0006508">
    <property type="term" value="P:proteolysis"/>
    <property type="evidence" value="ECO:0007669"/>
    <property type="project" value="UniProtKB-KW"/>
</dbReference>
<proteinExistence type="predicted"/>
<keyword evidence="7" id="KW-0482">Metalloprotease</keyword>
<dbReference type="SUPFAM" id="SSF53187">
    <property type="entry name" value="Zn-dependent exopeptidases"/>
    <property type="match status" value="1"/>
</dbReference>
<evidence type="ECO:0000256" key="3">
    <source>
        <dbReference type="ARBA" id="ARBA00022670"/>
    </source>
</evidence>
<dbReference type="InterPro" id="IPR001160">
    <property type="entry name" value="Peptidase_M20C"/>
</dbReference>
<dbReference type="PIRSF" id="PIRSF016599">
    <property type="entry name" value="Xaa-His_dipept"/>
    <property type="match status" value="1"/>
</dbReference>
<dbReference type="GO" id="GO:0046872">
    <property type="term" value="F:metal ion binding"/>
    <property type="evidence" value="ECO:0007669"/>
    <property type="project" value="UniProtKB-KW"/>
</dbReference>
<dbReference type="Pfam" id="PF01546">
    <property type="entry name" value="Peptidase_M20"/>
    <property type="match status" value="1"/>
</dbReference>
<dbReference type="Gene3D" id="3.40.630.10">
    <property type="entry name" value="Zn peptidases"/>
    <property type="match status" value="2"/>
</dbReference>
<dbReference type="GO" id="GO:0070573">
    <property type="term" value="F:metallodipeptidase activity"/>
    <property type="evidence" value="ECO:0007669"/>
    <property type="project" value="TreeGrafter"/>
</dbReference>
<evidence type="ECO:0000256" key="4">
    <source>
        <dbReference type="ARBA" id="ARBA00022723"/>
    </source>
</evidence>
<keyword evidence="5" id="KW-0378">Hydrolase</keyword>
<dbReference type="OMA" id="DHAGLEC"/>
<keyword evidence="4" id="KW-0479">Metal-binding</keyword>
<keyword evidence="11" id="KW-1185">Reference proteome</keyword>
<dbReference type="VEuPathDB" id="AmoebaDB:FDP41_004419"/>
<dbReference type="PRINTS" id="PR00934">
    <property type="entry name" value="XHISDIPTASE"/>
</dbReference>
<dbReference type="Pfam" id="PF07687">
    <property type="entry name" value="M20_dimer"/>
    <property type="match status" value="1"/>
</dbReference>
<dbReference type="VEuPathDB" id="AmoebaDB:NfTy_083710"/>
<keyword evidence="8" id="KW-0170">Cobalt</keyword>
<dbReference type="Proteomes" id="UP000444721">
    <property type="component" value="Unassembled WGS sequence"/>
</dbReference>
<dbReference type="FunFam" id="3.40.630.10:FF:000015">
    <property type="entry name" value="Aminoacyl-histidine dipeptidase PepD"/>
    <property type="match status" value="1"/>
</dbReference>
<dbReference type="PANTHER" id="PTHR43501">
    <property type="entry name" value="CYTOSOL NON-SPECIFIC DIPEPTIDASE"/>
    <property type="match status" value="1"/>
</dbReference>